<dbReference type="InterPro" id="IPR029069">
    <property type="entry name" value="HotDog_dom_sf"/>
</dbReference>
<feature type="region of interest" description="Disordered" evidence="3">
    <location>
        <begin position="46"/>
        <end position="94"/>
    </location>
</feature>
<accession>A0ABY7D0I6</accession>
<evidence type="ECO:0000256" key="1">
    <source>
        <dbReference type="ARBA" id="ARBA00005953"/>
    </source>
</evidence>
<dbReference type="PANTHER" id="PTHR31793">
    <property type="entry name" value="4-HYDROXYBENZOYL-COA THIOESTERASE FAMILY MEMBER"/>
    <property type="match status" value="1"/>
</dbReference>
<dbReference type="RefSeq" id="XP_053026218.1">
    <property type="nucleotide sequence ID" value="XM_053162740.1"/>
</dbReference>
<sequence>MRAMARVLVKLCSRSGGVRATMTSLQSPASLRLAAISYHLQGSGASPVGRSLDGQERSIFGSPANTPPGQQSSRPSNTPDQPTQHNPPPSASIEWSDPSNYRYWLPVQTRWSDNDAYGHMNNTKYYELFDTIVNKFLREECKEEEPSMGLVVHSECNYLKPVGFPTRVIVGLATEHIGRSSVVWRVAVWSTRAELAKEEGIDPARLRDDLIGCHAFGNFVHVFVDQNSRKKTEITQIIRSGASRLLAKNH</sequence>
<comment type="similarity">
    <text evidence="1">Belongs to the 4-hydroxybenzoyl-CoA thioesterase family.</text>
</comment>
<evidence type="ECO:0000313" key="6">
    <source>
        <dbReference type="Proteomes" id="UP001164743"/>
    </source>
</evidence>
<feature type="compositionally biased region" description="Polar residues" evidence="3">
    <location>
        <begin position="63"/>
        <end position="84"/>
    </location>
</feature>
<name>A0ABY7D0I6_9BASI</name>
<keyword evidence="6" id="KW-1185">Reference proteome</keyword>
<dbReference type="InterPro" id="IPR050563">
    <property type="entry name" value="4-hydroxybenzoyl-CoA_TE"/>
</dbReference>
<dbReference type="InterPro" id="IPR006683">
    <property type="entry name" value="Thioestr_dom"/>
</dbReference>
<evidence type="ECO:0000256" key="3">
    <source>
        <dbReference type="SAM" id="MobiDB-lite"/>
    </source>
</evidence>
<protein>
    <recommendedName>
        <fullName evidence="4">Thioesterase domain-containing protein</fullName>
    </recommendedName>
</protein>
<dbReference type="SUPFAM" id="SSF54637">
    <property type="entry name" value="Thioesterase/thiol ester dehydrase-isomerase"/>
    <property type="match status" value="1"/>
</dbReference>
<proteinExistence type="inferred from homology"/>
<feature type="domain" description="Thioesterase" evidence="4">
    <location>
        <begin position="117"/>
        <end position="191"/>
    </location>
</feature>
<evidence type="ECO:0000313" key="5">
    <source>
        <dbReference type="EMBL" id="WAQ90663.1"/>
    </source>
</evidence>
<dbReference type="PANTHER" id="PTHR31793:SF27">
    <property type="entry name" value="NOVEL THIOESTERASE SUPERFAMILY DOMAIN AND SAPOSIN A-TYPE DOMAIN CONTAINING PROTEIN (0610012H03RIK)"/>
    <property type="match status" value="1"/>
</dbReference>
<dbReference type="Proteomes" id="UP001164743">
    <property type="component" value="Chromosome 13A"/>
</dbReference>
<keyword evidence="2" id="KW-0378">Hydrolase</keyword>
<evidence type="ECO:0000259" key="4">
    <source>
        <dbReference type="Pfam" id="PF03061"/>
    </source>
</evidence>
<evidence type="ECO:0000256" key="2">
    <source>
        <dbReference type="ARBA" id="ARBA00022801"/>
    </source>
</evidence>
<reference evidence="5" key="1">
    <citation type="submission" date="2022-10" db="EMBL/GenBank/DDBJ databases">
        <title>Puccinia triticina Genome sequencing and assembly.</title>
        <authorList>
            <person name="Li C."/>
        </authorList>
    </citation>
    <scope>NUCLEOTIDE SEQUENCE</scope>
    <source>
        <strain evidence="5">Pt15</strain>
    </source>
</reference>
<dbReference type="CDD" id="cd00586">
    <property type="entry name" value="4HBT"/>
    <property type="match status" value="1"/>
</dbReference>
<dbReference type="EMBL" id="CP110433">
    <property type="protein sequence ID" value="WAQ90663.1"/>
    <property type="molecule type" value="Genomic_DNA"/>
</dbReference>
<organism evidence="5 6">
    <name type="scientific">Puccinia triticina</name>
    <dbReference type="NCBI Taxonomy" id="208348"/>
    <lineage>
        <taxon>Eukaryota</taxon>
        <taxon>Fungi</taxon>
        <taxon>Dikarya</taxon>
        <taxon>Basidiomycota</taxon>
        <taxon>Pucciniomycotina</taxon>
        <taxon>Pucciniomycetes</taxon>
        <taxon>Pucciniales</taxon>
        <taxon>Pucciniaceae</taxon>
        <taxon>Puccinia</taxon>
    </lineage>
</organism>
<dbReference type="GeneID" id="77803634"/>
<gene>
    <name evidence="5" type="ORF">PtA15_13A62</name>
</gene>
<dbReference type="Pfam" id="PF03061">
    <property type="entry name" value="4HBT"/>
    <property type="match status" value="1"/>
</dbReference>
<dbReference type="Gene3D" id="3.10.129.10">
    <property type="entry name" value="Hotdog Thioesterase"/>
    <property type="match status" value="1"/>
</dbReference>